<accession>A0A5A9YX08</accession>
<keyword evidence="2" id="KW-1185">Reference proteome</keyword>
<dbReference type="AlphaFoldDB" id="A0A5A9YX08"/>
<dbReference type="RefSeq" id="WP_146611099.1">
    <property type="nucleotide sequence ID" value="NZ_JASHJG010000148.1"/>
</dbReference>
<reference evidence="1 2" key="1">
    <citation type="submission" date="2019-07" db="EMBL/GenBank/DDBJ databases">
        <title>Aquicoccus porphyridii gen. nov., sp. nov., isolated from a small marine red alga, Porphyridium marinum.</title>
        <authorList>
            <person name="Liu L."/>
        </authorList>
    </citation>
    <scope>NUCLEOTIDE SEQUENCE [LARGE SCALE GENOMIC DNA]</scope>
    <source>
        <strain evidence="1 2">L1 8-17</strain>
    </source>
</reference>
<evidence type="ECO:0000313" key="1">
    <source>
        <dbReference type="EMBL" id="KAA0909418.1"/>
    </source>
</evidence>
<organism evidence="1 2">
    <name type="scientific">Aquicoccus porphyridii</name>
    <dbReference type="NCBI Taxonomy" id="1852029"/>
    <lineage>
        <taxon>Bacteria</taxon>
        <taxon>Pseudomonadati</taxon>
        <taxon>Pseudomonadota</taxon>
        <taxon>Alphaproteobacteria</taxon>
        <taxon>Rhodobacterales</taxon>
        <taxon>Paracoccaceae</taxon>
        <taxon>Aquicoccus</taxon>
    </lineage>
</organism>
<sequence length="292" mass="33192">MIWSKENERCRRLLALFALVFWGAGEVVASGLEASAEGDKQVEIANEPIGYHWQQGVWFSFLVKYRNPYLSNEAEEIIKDRDHLVEALKRVQHRTGFTEDGRYDRSLVGDNEAIGGFAFNLDTLKPVNRNLFYDADITGDPQNPDDSDIVRISIEWAGANASTAPLDVTRPFDRYQEGRGTAPNLFQGHLTTYTQGSLPPAGYLSLNSDHSNVDYRLYEQGDGLIASLRCNVMNGTSNRRNVQPLCDGKVRELETNTILYLLFPEHLIWSERSWMQPAKAAFFLVNSWRIKR</sequence>
<name>A0A5A9YX08_9RHOB</name>
<evidence type="ECO:0000313" key="2">
    <source>
        <dbReference type="Proteomes" id="UP000325291"/>
    </source>
</evidence>
<protein>
    <submittedName>
        <fullName evidence="1">Uncharacterized protein</fullName>
    </submittedName>
</protein>
<dbReference type="Proteomes" id="UP000325291">
    <property type="component" value="Unassembled WGS sequence"/>
</dbReference>
<proteinExistence type="predicted"/>
<comment type="caution">
    <text evidence="1">The sequence shown here is derived from an EMBL/GenBank/DDBJ whole genome shotgun (WGS) entry which is preliminary data.</text>
</comment>
<dbReference type="EMBL" id="VINQ01000055">
    <property type="protein sequence ID" value="KAA0909418.1"/>
    <property type="molecule type" value="Genomic_DNA"/>
</dbReference>
<gene>
    <name evidence="1" type="ORF">FLO80_21645</name>
</gene>